<keyword evidence="4" id="KW-1185">Reference proteome</keyword>
<dbReference type="Gene3D" id="3.40.50.2000">
    <property type="entry name" value="Glycogen Phosphorylase B"/>
    <property type="match status" value="2"/>
</dbReference>
<dbReference type="OrthoDB" id="9792269at2"/>
<dbReference type="PATRIC" id="fig|1121939.11.peg.390"/>
<dbReference type="PANTHER" id="PTHR12526">
    <property type="entry name" value="GLYCOSYLTRANSFERASE"/>
    <property type="match status" value="1"/>
</dbReference>
<sequence length="353" mass="39897">MSRKRFAFVISDLYGGGAEKSLLYTADGLRQHGNDVKVFILRDRIEQQIPEGLEVINLAVITKTTKALNSVLIEKWQASRIAKALDQFQPDVVLSCSCDKITQHLKHPNLYFWIKSDISARFQNSPKRDKVFARQRRQYDHRKVVAVSHGVEKSLLEVVGLKPAEIRTIYNPYDRAPFVKMAQEEAELPHEDYFIHIGAFTPVKRHDRLLRAYKASGVTTPLVLLGKGGQETRIRALIDELGLQDQVTVLGYRTNPYPYIQAAKALILTSDSEGLPRVLIEALMLNTPVVSVDCPSGPREILTQELADFLVAPENEKSLADAIKRMDQAPVKIEARHYEQFLAENVIPQFEAL</sequence>
<evidence type="ECO:0000313" key="4">
    <source>
        <dbReference type="Proteomes" id="UP000014463"/>
    </source>
</evidence>
<dbReference type="InterPro" id="IPR001296">
    <property type="entry name" value="Glyco_trans_1"/>
</dbReference>
<feature type="domain" description="Glycosyl transferase family 1" evidence="1">
    <location>
        <begin position="189"/>
        <end position="326"/>
    </location>
</feature>
<dbReference type="CDD" id="cd03811">
    <property type="entry name" value="GT4_GT28_WabH-like"/>
    <property type="match status" value="1"/>
</dbReference>
<evidence type="ECO:0000259" key="2">
    <source>
        <dbReference type="Pfam" id="PF13439"/>
    </source>
</evidence>
<dbReference type="InterPro" id="IPR028098">
    <property type="entry name" value="Glyco_trans_4-like_N"/>
</dbReference>
<dbReference type="Proteomes" id="UP000014463">
    <property type="component" value="Unassembled WGS sequence"/>
</dbReference>
<evidence type="ECO:0000313" key="3">
    <source>
        <dbReference type="EMBL" id="EPC04120.1"/>
    </source>
</evidence>
<reference evidence="3 4" key="1">
    <citation type="journal article" date="2013" name="Genome Announc.">
        <title>Draft genome sequence of the moderately halophilic gammaproteobacterium Halomonas anticariensis FP35.</title>
        <authorList>
            <person name="Tahrioui A."/>
            <person name="Quesada E."/>
            <person name="Llamas I."/>
        </authorList>
    </citation>
    <scope>NUCLEOTIDE SEQUENCE [LARGE SCALE GENOMIC DNA]</scope>
    <source>
        <strain evidence="4">DSM 16096 / CECT 5854 / LMG 22089 / FP35</strain>
    </source>
</reference>
<dbReference type="PANTHER" id="PTHR12526:SF638">
    <property type="entry name" value="SPORE COAT PROTEIN SA"/>
    <property type="match status" value="1"/>
</dbReference>
<dbReference type="AlphaFoldDB" id="S2KQG0"/>
<dbReference type="GO" id="GO:0016757">
    <property type="term" value="F:glycosyltransferase activity"/>
    <property type="evidence" value="ECO:0007669"/>
    <property type="project" value="InterPro"/>
</dbReference>
<dbReference type="SUPFAM" id="SSF53756">
    <property type="entry name" value="UDP-Glycosyltransferase/glycogen phosphorylase"/>
    <property type="match status" value="1"/>
</dbReference>
<dbReference type="eggNOG" id="COG0438">
    <property type="taxonomic scope" value="Bacteria"/>
</dbReference>
<dbReference type="RefSeq" id="WP_016414852.1">
    <property type="nucleotide sequence ID" value="NZ_AUAB01000034.1"/>
</dbReference>
<comment type="caution">
    <text evidence="3">The sequence shown here is derived from an EMBL/GenBank/DDBJ whole genome shotgun (WGS) entry which is preliminary data.</text>
</comment>
<gene>
    <name evidence="3" type="ORF">L861_02075</name>
</gene>
<dbReference type="EMBL" id="ASTJ01000011">
    <property type="protein sequence ID" value="EPC04120.1"/>
    <property type="molecule type" value="Genomic_DNA"/>
</dbReference>
<dbReference type="Pfam" id="PF00534">
    <property type="entry name" value="Glycos_transf_1"/>
    <property type="match status" value="1"/>
</dbReference>
<proteinExistence type="predicted"/>
<dbReference type="Pfam" id="PF13439">
    <property type="entry name" value="Glyco_transf_4"/>
    <property type="match status" value="1"/>
</dbReference>
<organism evidence="3 4">
    <name type="scientific">Litchfieldella anticariensis (strain DSM 16096 / CECT 5854 / CIP 108499 / LMG 22089 / FP35)</name>
    <name type="common">Halomonas anticariensis</name>
    <dbReference type="NCBI Taxonomy" id="1121939"/>
    <lineage>
        <taxon>Bacteria</taxon>
        <taxon>Pseudomonadati</taxon>
        <taxon>Pseudomonadota</taxon>
        <taxon>Gammaproteobacteria</taxon>
        <taxon>Oceanospirillales</taxon>
        <taxon>Halomonadaceae</taxon>
        <taxon>Litchfieldella</taxon>
    </lineage>
</organism>
<evidence type="ECO:0000259" key="1">
    <source>
        <dbReference type="Pfam" id="PF00534"/>
    </source>
</evidence>
<evidence type="ECO:0008006" key="5">
    <source>
        <dbReference type="Google" id="ProtNLM"/>
    </source>
</evidence>
<dbReference type="STRING" id="1121939.L861_02075"/>
<protein>
    <recommendedName>
        <fullName evidence="5">Glycosyl transferase family 1 domain-containing protein</fullName>
    </recommendedName>
</protein>
<name>S2KQG0_LITA3</name>
<feature type="domain" description="Glycosyltransferase subfamily 4-like N-terminal" evidence="2">
    <location>
        <begin position="16"/>
        <end position="174"/>
    </location>
</feature>
<accession>S2KQG0</accession>
<dbReference type="GO" id="GO:1901135">
    <property type="term" value="P:carbohydrate derivative metabolic process"/>
    <property type="evidence" value="ECO:0007669"/>
    <property type="project" value="UniProtKB-ARBA"/>
</dbReference>